<evidence type="ECO:0008006" key="6">
    <source>
        <dbReference type="Google" id="ProtNLM"/>
    </source>
</evidence>
<dbReference type="Gene3D" id="1.25.40.20">
    <property type="entry name" value="Ankyrin repeat-containing domain"/>
    <property type="match status" value="1"/>
</dbReference>
<protein>
    <recommendedName>
        <fullName evidence="6">Fibronectin type 3 and ankyrin repeat domains protein 1</fullName>
    </recommendedName>
</protein>
<dbReference type="PANTHER" id="PTHR24171">
    <property type="entry name" value="ANKYRIN REPEAT DOMAIN-CONTAINING PROTEIN 39-RELATED"/>
    <property type="match status" value="1"/>
</dbReference>
<feature type="repeat" description="ANK" evidence="3">
    <location>
        <begin position="180"/>
        <end position="213"/>
    </location>
</feature>
<dbReference type="Proteomes" id="UP001516400">
    <property type="component" value="Unassembled WGS sequence"/>
</dbReference>
<dbReference type="PANTHER" id="PTHR24171:SF9">
    <property type="entry name" value="ANKYRIN REPEAT DOMAIN-CONTAINING PROTEIN 39"/>
    <property type="match status" value="1"/>
</dbReference>
<gene>
    <name evidence="4" type="ORF">HHI36_008660</name>
</gene>
<dbReference type="EMBL" id="JABFTP020000021">
    <property type="protein sequence ID" value="KAL3269596.1"/>
    <property type="molecule type" value="Genomic_DNA"/>
</dbReference>
<evidence type="ECO:0000256" key="3">
    <source>
        <dbReference type="PROSITE-ProRule" id="PRU00023"/>
    </source>
</evidence>
<keyword evidence="2 3" id="KW-0040">ANK repeat</keyword>
<dbReference type="Pfam" id="PF12796">
    <property type="entry name" value="Ank_2"/>
    <property type="match status" value="2"/>
</dbReference>
<dbReference type="SUPFAM" id="SSF48403">
    <property type="entry name" value="Ankyrin repeat"/>
    <property type="match status" value="1"/>
</dbReference>
<organism evidence="4 5">
    <name type="scientific">Cryptolaemus montrouzieri</name>
    <dbReference type="NCBI Taxonomy" id="559131"/>
    <lineage>
        <taxon>Eukaryota</taxon>
        <taxon>Metazoa</taxon>
        <taxon>Ecdysozoa</taxon>
        <taxon>Arthropoda</taxon>
        <taxon>Hexapoda</taxon>
        <taxon>Insecta</taxon>
        <taxon>Pterygota</taxon>
        <taxon>Neoptera</taxon>
        <taxon>Endopterygota</taxon>
        <taxon>Coleoptera</taxon>
        <taxon>Polyphaga</taxon>
        <taxon>Cucujiformia</taxon>
        <taxon>Coccinelloidea</taxon>
        <taxon>Coccinellidae</taxon>
        <taxon>Scymninae</taxon>
        <taxon>Scymnini</taxon>
        <taxon>Cryptolaemus</taxon>
    </lineage>
</organism>
<comment type="caution">
    <text evidence="4">The sequence shown here is derived from an EMBL/GenBank/DDBJ whole genome shotgun (WGS) entry which is preliminary data.</text>
</comment>
<reference evidence="4 5" key="1">
    <citation type="journal article" date="2021" name="BMC Biol.">
        <title>Horizontally acquired antibacterial genes associated with adaptive radiation of ladybird beetles.</title>
        <authorList>
            <person name="Li H.S."/>
            <person name="Tang X.F."/>
            <person name="Huang Y.H."/>
            <person name="Xu Z.Y."/>
            <person name="Chen M.L."/>
            <person name="Du X.Y."/>
            <person name="Qiu B.Y."/>
            <person name="Chen P.T."/>
            <person name="Zhang W."/>
            <person name="Slipinski A."/>
            <person name="Escalona H.E."/>
            <person name="Waterhouse R.M."/>
            <person name="Zwick A."/>
            <person name="Pang H."/>
        </authorList>
    </citation>
    <scope>NUCLEOTIDE SEQUENCE [LARGE SCALE GENOMIC DNA]</scope>
    <source>
        <strain evidence="4">SYSU2018</strain>
    </source>
</reference>
<evidence type="ECO:0000313" key="5">
    <source>
        <dbReference type="Proteomes" id="UP001516400"/>
    </source>
</evidence>
<dbReference type="PROSITE" id="PS50088">
    <property type="entry name" value="ANK_REPEAT"/>
    <property type="match status" value="4"/>
</dbReference>
<evidence type="ECO:0000256" key="2">
    <source>
        <dbReference type="ARBA" id="ARBA00023043"/>
    </source>
</evidence>
<dbReference type="PROSITE" id="PS50297">
    <property type="entry name" value="ANK_REP_REGION"/>
    <property type="match status" value="4"/>
</dbReference>
<name>A0ABD2MT05_9CUCU</name>
<keyword evidence="1" id="KW-0677">Repeat</keyword>
<feature type="repeat" description="ANK" evidence="3">
    <location>
        <begin position="80"/>
        <end position="108"/>
    </location>
</feature>
<accession>A0ABD2MT05</accession>
<evidence type="ECO:0000256" key="1">
    <source>
        <dbReference type="ARBA" id="ARBA00022737"/>
    </source>
</evidence>
<dbReference type="InterPro" id="IPR003961">
    <property type="entry name" value="FN3_dom"/>
</dbReference>
<dbReference type="SMART" id="SM00248">
    <property type="entry name" value="ANK"/>
    <property type="match status" value="4"/>
</dbReference>
<keyword evidence="5" id="KW-1185">Reference proteome</keyword>
<feature type="repeat" description="ANK" evidence="3">
    <location>
        <begin position="114"/>
        <end position="146"/>
    </location>
</feature>
<dbReference type="CDD" id="cd00063">
    <property type="entry name" value="FN3"/>
    <property type="match status" value="1"/>
</dbReference>
<evidence type="ECO:0000313" key="4">
    <source>
        <dbReference type="EMBL" id="KAL3269596.1"/>
    </source>
</evidence>
<sequence>MVCTGNKTSFIVKNLAPSEVYTFRIRSETLPNWVLFKRSTLEGPFFTTRHLLSAMRSKKFSVIRKIIKERPDLLEIENKKANTPLVQAIRENDMKMSNLLLHLGANINNHLMFSKKTPLMIAVNHGYFDLTKFLVNKGASIQDVDINGLGLLHNAVDTGNFEMVEYFVGLGLDVNARDKHGLTPLLRAVILEVDNRIVEFLLQNGADESICDRNGFNATEHKGIIDGKLKYNVPPPKFIFL</sequence>
<dbReference type="InterPro" id="IPR002110">
    <property type="entry name" value="Ankyrin_rpt"/>
</dbReference>
<proteinExistence type="predicted"/>
<dbReference type="InterPro" id="IPR036770">
    <property type="entry name" value="Ankyrin_rpt-contain_sf"/>
</dbReference>
<dbReference type="AlphaFoldDB" id="A0ABD2MT05"/>
<feature type="repeat" description="ANK" evidence="3">
    <location>
        <begin position="147"/>
        <end position="179"/>
    </location>
</feature>